<dbReference type="EnsemblMetazoa" id="PPAI004431-RA">
    <property type="protein sequence ID" value="PPAI004431-PA"/>
    <property type="gene ID" value="PPAI004431"/>
</dbReference>
<dbReference type="VEuPathDB" id="VectorBase:PPAI004431"/>
<dbReference type="VEuPathDB" id="VectorBase:PPAPM1_010315"/>
<dbReference type="AlphaFoldDB" id="A0A1B0GN70"/>
<dbReference type="InterPro" id="IPR036508">
    <property type="entry name" value="Chitin-bd_dom_sf"/>
</dbReference>
<protein>
    <submittedName>
        <fullName evidence="1">Uncharacterized protein</fullName>
    </submittedName>
</protein>
<proteinExistence type="predicted"/>
<accession>A0A1B0GN70</accession>
<dbReference type="GO" id="GO:0008061">
    <property type="term" value="F:chitin binding"/>
    <property type="evidence" value="ECO:0007669"/>
    <property type="project" value="InterPro"/>
</dbReference>
<dbReference type="Gene3D" id="2.170.140.10">
    <property type="entry name" value="Chitin binding domain"/>
    <property type="match status" value="1"/>
</dbReference>
<sequence length="221" mass="24158">MQFGVAKANVQAPVRPHQANVFAGPKVLEVGKGSISPAALDTSINCTDTWYSYCHDCRTIVVCAGEEKPIHAGACPSSAPYCEHRNLATCVSNPQHPIDEEMCDSSTSEDSQRCTYYGHTPDANDARVYYECHGPGDTNPIVHTCPEGYIFDTIDHNSISVAFVVVFTTFSIQKLSFALALVFASLRFQVEDEILIISTLVRNDFSFAVLIESAISVVCRI</sequence>
<reference evidence="1" key="1">
    <citation type="submission" date="2022-08" db="UniProtKB">
        <authorList>
            <consortium name="EnsemblMetazoa"/>
        </authorList>
    </citation>
    <scope>IDENTIFICATION</scope>
    <source>
        <strain evidence="1">Israel</strain>
    </source>
</reference>
<keyword evidence="2" id="KW-1185">Reference proteome</keyword>
<dbReference type="Proteomes" id="UP000092462">
    <property type="component" value="Unassembled WGS sequence"/>
</dbReference>
<evidence type="ECO:0000313" key="1">
    <source>
        <dbReference type="EnsemblMetazoa" id="PPAI004431-PA"/>
    </source>
</evidence>
<dbReference type="SUPFAM" id="SSF57625">
    <property type="entry name" value="Invertebrate chitin-binding proteins"/>
    <property type="match status" value="1"/>
</dbReference>
<evidence type="ECO:0000313" key="2">
    <source>
        <dbReference type="Proteomes" id="UP000092462"/>
    </source>
</evidence>
<dbReference type="EMBL" id="AJVK01013072">
    <property type="status" value="NOT_ANNOTATED_CDS"/>
    <property type="molecule type" value="Genomic_DNA"/>
</dbReference>
<organism evidence="1 2">
    <name type="scientific">Phlebotomus papatasi</name>
    <name type="common">Sandfly</name>
    <dbReference type="NCBI Taxonomy" id="29031"/>
    <lineage>
        <taxon>Eukaryota</taxon>
        <taxon>Metazoa</taxon>
        <taxon>Ecdysozoa</taxon>
        <taxon>Arthropoda</taxon>
        <taxon>Hexapoda</taxon>
        <taxon>Insecta</taxon>
        <taxon>Pterygota</taxon>
        <taxon>Neoptera</taxon>
        <taxon>Endopterygota</taxon>
        <taxon>Diptera</taxon>
        <taxon>Nematocera</taxon>
        <taxon>Psychodoidea</taxon>
        <taxon>Psychodidae</taxon>
        <taxon>Phlebotomus</taxon>
        <taxon>Phlebotomus</taxon>
    </lineage>
</organism>
<name>A0A1B0GN70_PHLPP</name>